<dbReference type="Gene3D" id="3.40.50.1380">
    <property type="entry name" value="Methylglyoxal synthase-like domain"/>
    <property type="match status" value="1"/>
</dbReference>
<evidence type="ECO:0000256" key="13">
    <source>
        <dbReference type="ARBA" id="ARBA00023211"/>
    </source>
</evidence>
<dbReference type="NCBIfam" id="NF009475">
    <property type="entry name" value="PRK12838.1"/>
    <property type="match status" value="1"/>
</dbReference>
<keyword evidence="12" id="KW-0665">Pyrimidine biosynthesis</keyword>
<organism evidence="23 24">
    <name type="scientific">Nannochloropsis salina CCMP1776</name>
    <dbReference type="NCBI Taxonomy" id="1027361"/>
    <lineage>
        <taxon>Eukaryota</taxon>
        <taxon>Sar</taxon>
        <taxon>Stramenopiles</taxon>
        <taxon>Ochrophyta</taxon>
        <taxon>Eustigmatophyceae</taxon>
        <taxon>Eustigmatales</taxon>
        <taxon>Monodopsidaceae</taxon>
        <taxon>Microchloropsis</taxon>
        <taxon>Microchloropsis salina</taxon>
    </lineage>
</organism>
<feature type="domain" description="ATP-grasp" evidence="21">
    <location>
        <begin position="1119"/>
        <end position="1310"/>
    </location>
</feature>
<dbReference type="InterPro" id="IPR058047">
    <property type="entry name" value="CPSase_preATP-grasp"/>
</dbReference>
<dbReference type="CDD" id="cd01744">
    <property type="entry name" value="GATase1_CPSase"/>
    <property type="match status" value="1"/>
</dbReference>
<feature type="domain" description="ATP-grasp" evidence="21">
    <location>
        <begin position="575"/>
        <end position="767"/>
    </location>
</feature>
<dbReference type="FunFam" id="3.30.1490.20:FF:000001">
    <property type="entry name" value="Carbamoyl-phosphate synthase large chain"/>
    <property type="match status" value="1"/>
</dbReference>
<sequence length="1536" mass="168178">MYRALRSPLGSRAAEVLQLHHVGASKRLVPAGFSSSFGNQGIKSVLLRRLLATQSDGAASPPTKRAWLVLEDGTRLQGYSFGADKPMNGEVVFSTGMVGYTESLTDPSYRRQILTLTSPMVGNYGVPDPKVLDELGLPKAFESYKIHAAGLVVQDYSHHYSHWNAHFSLGDWLKQEDIPAICGIDTRMLTKKIRSHGAMLGRIEFEDGPKPELEDVNKKHLVAEVSAPEAKVYGKGNPIKILAVDCGIKYNIIRHLVRKGAEVKVVPWAHDLVSEMAHHQGLFLSNGPGDPSMCTTTVQHLKELVNDPNFTKPVFGICLGNQLLGLAAGAKATKLPFGNRGQNQPVVNMLTGKAFITPQNHGYAIDDTTLPAPWKPLFRNLNDHSNEGILHTQKPIFSAQFHPEAAGGPTDTEFFFDVFLDTVREQRKNIVFPPVQPTPARPEVAKVLLLGSGGLSIGQAGEFDYSGAQAIKALKEEGLEVVLMNPNIASVQTNVDAKSDAKADQVYFLPVNPDYVEQVIKRERPDGLVLSMGGQTALNCGLALHHKGILAKYNVKVLGTQIDAIEASEDRQLFSDKLNEINEKIAPSITASTIAQALTAAEKIGYPCMIRSAFALGGLGSGICRNPEHLEEMAAKALSLSSQILVEKSLKGWKEVEYEVVRDSADNCITVCNMENFDPLGVHTGDSIVVAPSQTLSNEEYHMLRETALKVVRHLGIVGECNIQYALDPFSLDYCIIEVNARLSRSSALASKATGYPLAFVAAKLSLGITLPEIQNSVTKSTQACFEPSLDYIVTKIPRWDLNKFQGVATEIGSSMKSVGEVMAIGRTWEECIQKAMRMVDPAIEGFQVRKRYDDDSALLYELTNPSDKRLYAIAQIFAEKTKTVEEIHELTAIDHWFLRRLERISKQRDVLLKHGNGKGALDSLSAEELATSKKLGYSDRQLGALLGTTDDAVRAKREAAGIVPSVKQIDTLAAEYPAKTNYLYCTYNGSEDDVVTGEGGVIVLGSGTYRIGSSVEFDWCGVSAIRALRGMGYRTTMVNYNPETVSTDYDECDQLYFDELSKERIMDIYQREGAQGVVVSVGGQIPNNLAMPLHKVGVKIMGTTPEMIDQAEDRFKFSALMDSLGIQQPAWKELAHTKSALAFAKQVGYPVLVRPSYVLSGAAMSVAFNDEALLRVLSVAADVSQEHPVVITKFVNGANEIEMDAVAQDGVVMAAAMHEHVENAGVHSGDATLMLPPQRISAYTAMRVNEATRKIAKALNITGPFNMQFLSKGKDVSVIECNLRASRSVPFVSKTMGVDFIEAAARCMVGEDVTGMNLPQLGQTGRPKGYVGVKAPMFSFTRLRGADPVLGVEMASTGEVACFGANIHEAFLKALISTGFKVPEKNILFSVQDSLRDDVIHAAFQLHTLGYNLYATRATHDFLLSCHVPCHLLHYPNQPEKHPNVLEHLKNGKIDLVINLPTPESKQVENNYLMRRTAVDFGVPLLTNIHLTKLFAEAMTKYKKGELIGIESQNLFDYYNAEAPEEAWTSPSEFH</sequence>
<dbReference type="GO" id="GO:0006221">
    <property type="term" value="P:pyrimidine nucleotide biosynthetic process"/>
    <property type="evidence" value="ECO:0007669"/>
    <property type="project" value="UniProtKB-KW"/>
</dbReference>
<dbReference type="Gene3D" id="3.30.1490.20">
    <property type="entry name" value="ATP-grasp fold, A domain"/>
    <property type="match status" value="1"/>
</dbReference>
<comment type="pathway">
    <text evidence="1">Amino-acid biosynthesis; L-arginine biosynthesis; carbamoyl phosphate from bicarbonate: step 1/1.</text>
</comment>
<dbReference type="PRINTS" id="PR00096">
    <property type="entry name" value="GATASE"/>
</dbReference>
<evidence type="ECO:0000256" key="11">
    <source>
        <dbReference type="ARBA" id="ARBA00022842"/>
    </source>
</evidence>
<comment type="similarity">
    <text evidence="2">Belongs to the CarB family.</text>
</comment>
<evidence type="ECO:0000256" key="6">
    <source>
        <dbReference type="ARBA" id="ARBA00022605"/>
    </source>
</evidence>
<dbReference type="SUPFAM" id="SSF52440">
    <property type="entry name" value="PreATP-grasp domain"/>
    <property type="match status" value="2"/>
</dbReference>
<keyword evidence="7" id="KW-0479">Metal-binding</keyword>
<dbReference type="SMART" id="SM00851">
    <property type="entry name" value="MGS"/>
    <property type="match status" value="1"/>
</dbReference>
<gene>
    <name evidence="23" type="ORF">NSK_001446</name>
</gene>
<evidence type="ECO:0000256" key="1">
    <source>
        <dbReference type="ARBA" id="ARBA00005077"/>
    </source>
</evidence>
<dbReference type="InterPro" id="IPR005480">
    <property type="entry name" value="CPSase_lsu_oligo"/>
</dbReference>
<comment type="function">
    <text evidence="17">Small subunit of the glutamine-dependent carbamoyl phosphate synthetase (CPSase). CPSase catalyzes the formation of carbamoyl phosphate from the ammonia moiety of glutamine, carbonate, and phosphate donated by ATP, constituting the first step of the biosynthetic pathway leading to pyrimidine nucleotides. The large subunit (synthetase) binds the substrates ammonia (free or transferred from glutamine from the small subunit), hydrogencarbonate and ATP and carries out an ATP-coupled ligase reaction, activating hydrogencarbonate by forming carboxy phosphate which reacts with ammonia to form carbamoyl phosphate.</text>
</comment>
<dbReference type="GO" id="GO:0004087">
    <property type="term" value="F:carbamoyl-phosphate synthase (ammonia) activity"/>
    <property type="evidence" value="ECO:0007669"/>
    <property type="project" value="UniProtKB-EC"/>
</dbReference>
<dbReference type="EC" id="6.3.4.16" evidence="14"/>
<dbReference type="Gene3D" id="3.30.470.20">
    <property type="entry name" value="ATP-grasp fold, B domain"/>
    <property type="match status" value="2"/>
</dbReference>
<dbReference type="FunFam" id="3.40.50.20:FF:000012">
    <property type="entry name" value="Carbamoyl-phosphate synthase 1, mitochondrial"/>
    <property type="match status" value="1"/>
</dbReference>
<dbReference type="InterPro" id="IPR017926">
    <property type="entry name" value="GATASE"/>
</dbReference>
<dbReference type="Pfam" id="PF00988">
    <property type="entry name" value="CPSase_sm_chain"/>
    <property type="match status" value="1"/>
</dbReference>
<keyword evidence="4" id="KW-0055">Arginine biosynthesis</keyword>
<dbReference type="NCBIfam" id="NF003671">
    <property type="entry name" value="PRK05294.1"/>
    <property type="match status" value="1"/>
</dbReference>
<dbReference type="SUPFAM" id="SSF52335">
    <property type="entry name" value="Methylglyoxal synthase-like"/>
    <property type="match status" value="1"/>
</dbReference>
<name>A0A4D9D6C0_9STRA</name>
<dbReference type="GO" id="GO:0006207">
    <property type="term" value="P:'de novo' pyrimidine nucleobase biosynthetic process"/>
    <property type="evidence" value="ECO:0007669"/>
    <property type="project" value="InterPro"/>
</dbReference>
<evidence type="ECO:0000256" key="18">
    <source>
        <dbReference type="ARBA" id="ARBA00069524"/>
    </source>
</evidence>
<keyword evidence="8" id="KW-0677">Repeat</keyword>
<dbReference type="GO" id="GO:0006526">
    <property type="term" value="P:L-arginine biosynthetic process"/>
    <property type="evidence" value="ECO:0007669"/>
    <property type="project" value="UniProtKB-KW"/>
</dbReference>
<dbReference type="Pfam" id="PF25596">
    <property type="entry name" value="CPSase_L_D1"/>
    <property type="match status" value="2"/>
</dbReference>
<dbReference type="NCBIfam" id="NF009455">
    <property type="entry name" value="PRK12815.1"/>
    <property type="match status" value="1"/>
</dbReference>
<dbReference type="FunFam" id="3.30.470.20:FF:000026">
    <property type="entry name" value="Carbamoyl-phosphate synthase large chain"/>
    <property type="match status" value="1"/>
</dbReference>
<dbReference type="InterPro" id="IPR029062">
    <property type="entry name" value="Class_I_gatase-like"/>
</dbReference>
<evidence type="ECO:0000256" key="19">
    <source>
        <dbReference type="ARBA" id="ARBA00074189"/>
    </source>
</evidence>
<dbReference type="Proteomes" id="UP000355283">
    <property type="component" value="Unassembled WGS sequence"/>
</dbReference>
<dbReference type="PANTHER" id="PTHR11405:SF53">
    <property type="entry name" value="CARBAMOYL-PHOSPHATE SYNTHASE [AMMONIA], MITOCHONDRIAL"/>
    <property type="match status" value="1"/>
</dbReference>
<dbReference type="InterPro" id="IPR006274">
    <property type="entry name" value="CarbamoylP_synth_ssu"/>
</dbReference>
<evidence type="ECO:0000256" key="3">
    <source>
        <dbReference type="ARBA" id="ARBA00012738"/>
    </source>
</evidence>
<dbReference type="PROSITE" id="PS51855">
    <property type="entry name" value="MGS"/>
    <property type="match status" value="1"/>
</dbReference>
<keyword evidence="6" id="KW-0028">Amino-acid biosynthesis</keyword>
<dbReference type="NCBIfam" id="TIGR01368">
    <property type="entry name" value="CPSaseIIsmall"/>
    <property type="match status" value="1"/>
</dbReference>
<evidence type="ECO:0000256" key="20">
    <source>
        <dbReference type="PROSITE-ProRule" id="PRU00409"/>
    </source>
</evidence>
<evidence type="ECO:0000256" key="7">
    <source>
        <dbReference type="ARBA" id="ARBA00022723"/>
    </source>
</evidence>
<comment type="catalytic activity">
    <reaction evidence="16">
        <text>hydrogencarbonate + L-glutamine + 2 ATP + H2O = carbamoyl phosphate + L-glutamate + 2 ADP + phosphate + 2 H(+)</text>
        <dbReference type="Rhea" id="RHEA:18633"/>
        <dbReference type="ChEBI" id="CHEBI:15377"/>
        <dbReference type="ChEBI" id="CHEBI:15378"/>
        <dbReference type="ChEBI" id="CHEBI:17544"/>
        <dbReference type="ChEBI" id="CHEBI:29985"/>
        <dbReference type="ChEBI" id="CHEBI:30616"/>
        <dbReference type="ChEBI" id="CHEBI:43474"/>
        <dbReference type="ChEBI" id="CHEBI:58228"/>
        <dbReference type="ChEBI" id="CHEBI:58359"/>
        <dbReference type="ChEBI" id="CHEBI:456216"/>
        <dbReference type="EC" id="6.3.5.5"/>
    </reaction>
</comment>
<keyword evidence="24" id="KW-1185">Reference proteome</keyword>
<dbReference type="FunFam" id="1.10.1030.10:FF:000002">
    <property type="entry name" value="Carbamoyl-phosphate synthase large chain"/>
    <property type="match status" value="1"/>
</dbReference>
<dbReference type="InterPro" id="IPR035686">
    <property type="entry name" value="CPSase_GATase1"/>
</dbReference>
<dbReference type="FunFam" id="3.40.50.20:FF:000002">
    <property type="entry name" value="Carbamoyl-phosphate synthase large chain"/>
    <property type="match status" value="1"/>
</dbReference>
<dbReference type="PRINTS" id="PR00098">
    <property type="entry name" value="CPSASE"/>
</dbReference>
<dbReference type="PRINTS" id="PR00099">
    <property type="entry name" value="CPSGATASE"/>
</dbReference>
<keyword evidence="9 20" id="KW-0547">Nucleotide-binding</keyword>
<dbReference type="SMART" id="SM01097">
    <property type="entry name" value="CPSase_sm_chain"/>
    <property type="match status" value="1"/>
</dbReference>
<dbReference type="SUPFAM" id="SSF56059">
    <property type="entry name" value="Glutathione synthetase ATP-binding domain-like"/>
    <property type="match status" value="2"/>
</dbReference>
<dbReference type="InterPro" id="IPR005483">
    <property type="entry name" value="CPSase_dom"/>
</dbReference>
<dbReference type="Pfam" id="PF02142">
    <property type="entry name" value="MGS"/>
    <property type="match status" value="1"/>
</dbReference>
<accession>A0A4D9D6C0</accession>
<dbReference type="Pfam" id="PF02786">
    <property type="entry name" value="CPSase_L_D2"/>
    <property type="match status" value="2"/>
</dbReference>
<dbReference type="OrthoDB" id="434at2759"/>
<dbReference type="InterPro" id="IPR036914">
    <property type="entry name" value="MGS-like_dom_sf"/>
</dbReference>
<dbReference type="Gene3D" id="3.40.50.20">
    <property type="match status" value="2"/>
</dbReference>
<protein>
    <recommendedName>
        <fullName evidence="19">Carbamoyl phosphate synthase arginine-specific large chain</fullName>
        <ecNumber evidence="14">6.3.4.16</ecNumber>
        <ecNumber evidence="3">6.3.5.5</ecNumber>
    </recommendedName>
    <alternativeName>
        <fullName evidence="18">Carbamoyl phosphate synthase pyrimidine-specific large chain</fullName>
    </alternativeName>
</protein>
<dbReference type="InterPro" id="IPR016185">
    <property type="entry name" value="PreATP-grasp_dom_sf"/>
</dbReference>
<evidence type="ECO:0000256" key="12">
    <source>
        <dbReference type="ARBA" id="ARBA00022975"/>
    </source>
</evidence>
<dbReference type="PROSITE" id="PS51273">
    <property type="entry name" value="GATASE_TYPE_1"/>
    <property type="match status" value="1"/>
</dbReference>
<dbReference type="GO" id="GO:0046872">
    <property type="term" value="F:metal ion binding"/>
    <property type="evidence" value="ECO:0007669"/>
    <property type="project" value="UniProtKB-KW"/>
</dbReference>
<dbReference type="InterPro" id="IPR036897">
    <property type="entry name" value="CarbamoylP_synth_lsu_oligo_sf"/>
</dbReference>
<dbReference type="CDD" id="cd01423">
    <property type="entry name" value="MGS_CPS_I_III"/>
    <property type="match status" value="1"/>
</dbReference>
<dbReference type="InterPro" id="IPR005479">
    <property type="entry name" value="CPAse_ATP-bd"/>
</dbReference>
<dbReference type="GO" id="GO:0005524">
    <property type="term" value="F:ATP binding"/>
    <property type="evidence" value="ECO:0007669"/>
    <property type="project" value="UniProtKB-UniRule"/>
</dbReference>
<dbReference type="PROSITE" id="PS00866">
    <property type="entry name" value="CPSASE_1"/>
    <property type="match status" value="2"/>
</dbReference>
<keyword evidence="10 20" id="KW-0067">ATP-binding</keyword>
<dbReference type="HAMAP" id="MF_01209">
    <property type="entry name" value="CPSase_S_chain"/>
    <property type="match status" value="1"/>
</dbReference>
<evidence type="ECO:0000256" key="9">
    <source>
        <dbReference type="ARBA" id="ARBA00022741"/>
    </source>
</evidence>
<dbReference type="SUPFAM" id="SSF52021">
    <property type="entry name" value="Carbamoyl phosphate synthetase, small subunit N-terminal domain"/>
    <property type="match status" value="1"/>
</dbReference>
<dbReference type="SUPFAM" id="SSF52317">
    <property type="entry name" value="Class I glutamine amidotransferase-like"/>
    <property type="match status" value="1"/>
</dbReference>
<keyword evidence="11" id="KW-0460">Magnesium</keyword>
<dbReference type="GO" id="GO:0004088">
    <property type="term" value="F:carbamoyl-phosphate synthase (glutamine-hydrolyzing) activity"/>
    <property type="evidence" value="ECO:0007669"/>
    <property type="project" value="UniProtKB-EC"/>
</dbReference>
<evidence type="ECO:0000313" key="24">
    <source>
        <dbReference type="Proteomes" id="UP000355283"/>
    </source>
</evidence>
<keyword evidence="13" id="KW-0464">Manganese</keyword>
<dbReference type="PROSITE" id="PS00867">
    <property type="entry name" value="CPSASE_2"/>
    <property type="match status" value="2"/>
</dbReference>
<dbReference type="SMART" id="SM01096">
    <property type="entry name" value="CPSase_L_D3"/>
    <property type="match status" value="1"/>
</dbReference>
<evidence type="ECO:0000256" key="15">
    <source>
        <dbReference type="ARBA" id="ARBA00047359"/>
    </source>
</evidence>
<dbReference type="InterPro" id="IPR006275">
    <property type="entry name" value="CPSase_lsu"/>
</dbReference>
<dbReference type="Gene3D" id="1.10.1030.10">
    <property type="entry name" value="Carbamoyl-phosphate synthetase, large subunit oligomerisation domain"/>
    <property type="match status" value="1"/>
</dbReference>
<evidence type="ECO:0000256" key="16">
    <source>
        <dbReference type="ARBA" id="ARBA00048816"/>
    </source>
</evidence>
<proteinExistence type="inferred from homology"/>
<dbReference type="Gene3D" id="3.40.50.880">
    <property type="match status" value="1"/>
</dbReference>
<evidence type="ECO:0000259" key="22">
    <source>
        <dbReference type="PROSITE" id="PS51855"/>
    </source>
</evidence>
<dbReference type="PROSITE" id="PS50975">
    <property type="entry name" value="ATP_GRASP"/>
    <property type="match status" value="2"/>
</dbReference>
<dbReference type="GO" id="GO:0006541">
    <property type="term" value="P:glutamine metabolic process"/>
    <property type="evidence" value="ECO:0007669"/>
    <property type="project" value="InterPro"/>
</dbReference>
<comment type="catalytic activity">
    <reaction evidence="15">
        <text>hydrogencarbonate + NH4(+) + 2 ATP = carbamoyl phosphate + 2 ADP + phosphate + 2 H(+)</text>
        <dbReference type="Rhea" id="RHEA:18029"/>
        <dbReference type="ChEBI" id="CHEBI:15378"/>
        <dbReference type="ChEBI" id="CHEBI:17544"/>
        <dbReference type="ChEBI" id="CHEBI:28938"/>
        <dbReference type="ChEBI" id="CHEBI:30616"/>
        <dbReference type="ChEBI" id="CHEBI:43474"/>
        <dbReference type="ChEBI" id="CHEBI:58228"/>
        <dbReference type="ChEBI" id="CHEBI:456216"/>
        <dbReference type="EC" id="6.3.4.16"/>
    </reaction>
</comment>
<feature type="domain" description="MGS-like" evidence="22">
    <location>
        <begin position="1381"/>
        <end position="1536"/>
    </location>
</feature>
<evidence type="ECO:0000256" key="8">
    <source>
        <dbReference type="ARBA" id="ARBA00022737"/>
    </source>
</evidence>
<evidence type="ECO:0000256" key="4">
    <source>
        <dbReference type="ARBA" id="ARBA00022571"/>
    </source>
</evidence>
<dbReference type="EC" id="6.3.5.5" evidence="3"/>
<evidence type="ECO:0000256" key="2">
    <source>
        <dbReference type="ARBA" id="ARBA00009799"/>
    </source>
</evidence>
<dbReference type="EMBL" id="SDOX01000006">
    <property type="protein sequence ID" value="TFJ87112.1"/>
    <property type="molecule type" value="Genomic_DNA"/>
</dbReference>
<evidence type="ECO:0000256" key="10">
    <source>
        <dbReference type="ARBA" id="ARBA00022840"/>
    </source>
</evidence>
<evidence type="ECO:0000313" key="23">
    <source>
        <dbReference type="EMBL" id="TFJ87112.1"/>
    </source>
</evidence>
<dbReference type="InterPro" id="IPR011607">
    <property type="entry name" value="MGS-like_dom"/>
</dbReference>
<dbReference type="Pfam" id="PF00117">
    <property type="entry name" value="GATase"/>
    <property type="match status" value="1"/>
</dbReference>
<evidence type="ECO:0000256" key="17">
    <source>
        <dbReference type="ARBA" id="ARBA00060037"/>
    </source>
</evidence>
<reference evidence="23 24" key="1">
    <citation type="submission" date="2019-01" db="EMBL/GenBank/DDBJ databases">
        <title>Nuclear Genome Assembly of the Microalgal Biofuel strain Nannochloropsis salina CCMP1776.</title>
        <authorList>
            <person name="Hovde B."/>
        </authorList>
    </citation>
    <scope>NUCLEOTIDE SEQUENCE [LARGE SCALE GENOMIC DNA]</scope>
    <source>
        <strain evidence="23 24">CCMP1776</strain>
    </source>
</reference>
<dbReference type="Pfam" id="PF02787">
    <property type="entry name" value="CPSase_L_D3"/>
    <property type="match status" value="1"/>
</dbReference>
<dbReference type="PANTHER" id="PTHR11405">
    <property type="entry name" value="CARBAMOYLTRANSFERASE FAMILY MEMBER"/>
    <property type="match status" value="1"/>
</dbReference>
<comment type="caution">
    <text evidence="23">The sequence shown here is derived from an EMBL/GenBank/DDBJ whole genome shotgun (WGS) entry which is preliminary data.</text>
</comment>
<evidence type="ECO:0000259" key="21">
    <source>
        <dbReference type="PROSITE" id="PS50975"/>
    </source>
</evidence>
<dbReference type="InterPro" id="IPR011761">
    <property type="entry name" value="ATP-grasp"/>
</dbReference>
<dbReference type="InterPro" id="IPR002474">
    <property type="entry name" value="CarbamoylP_synth_ssu_N"/>
</dbReference>
<dbReference type="InterPro" id="IPR036480">
    <property type="entry name" value="CarbP_synth_ssu_N_sf"/>
</dbReference>
<dbReference type="FunFam" id="3.50.30.20:FF:000002">
    <property type="entry name" value="Carbamoyl-phosphate synthase 1, mitochondrial"/>
    <property type="match status" value="1"/>
</dbReference>
<dbReference type="SUPFAM" id="SSF48108">
    <property type="entry name" value="Carbamoyl phosphate synthetase, large subunit connection domain"/>
    <property type="match status" value="1"/>
</dbReference>
<dbReference type="InterPro" id="IPR013815">
    <property type="entry name" value="ATP_grasp_subdomain_1"/>
</dbReference>
<dbReference type="FunFam" id="3.30.470.20:FF:000001">
    <property type="entry name" value="Carbamoyl-phosphate synthase large chain"/>
    <property type="match status" value="1"/>
</dbReference>
<evidence type="ECO:0000256" key="14">
    <source>
        <dbReference type="ARBA" id="ARBA00044063"/>
    </source>
</evidence>
<evidence type="ECO:0000256" key="5">
    <source>
        <dbReference type="ARBA" id="ARBA00022598"/>
    </source>
</evidence>
<dbReference type="GO" id="GO:0005951">
    <property type="term" value="C:carbamoyl-phosphate synthase complex"/>
    <property type="evidence" value="ECO:0007669"/>
    <property type="project" value="TreeGrafter"/>
</dbReference>
<dbReference type="NCBIfam" id="TIGR01369">
    <property type="entry name" value="CPSaseII_lrg"/>
    <property type="match status" value="1"/>
</dbReference>
<keyword evidence="5" id="KW-0436">Ligase</keyword>
<dbReference type="Gene3D" id="3.50.30.20">
    <property type="entry name" value="Carbamoyl-phosphate synthase small subunit, N-terminal domain"/>
    <property type="match status" value="1"/>
</dbReference>